<name>A7NL23_ROSCS</name>
<organism evidence="6 7">
    <name type="scientific">Roseiflexus castenholzii (strain DSM 13941 / HLO8)</name>
    <dbReference type="NCBI Taxonomy" id="383372"/>
    <lineage>
        <taxon>Bacteria</taxon>
        <taxon>Bacillati</taxon>
        <taxon>Chloroflexota</taxon>
        <taxon>Chloroflexia</taxon>
        <taxon>Chloroflexales</taxon>
        <taxon>Roseiflexineae</taxon>
        <taxon>Roseiflexaceae</taxon>
        <taxon>Roseiflexus</taxon>
    </lineage>
</organism>
<dbReference type="NCBIfam" id="TIGR01230">
    <property type="entry name" value="agmatinase"/>
    <property type="match status" value="1"/>
</dbReference>
<dbReference type="PANTHER" id="PTHR11358">
    <property type="entry name" value="ARGINASE/AGMATINASE"/>
    <property type="match status" value="1"/>
</dbReference>
<dbReference type="Pfam" id="PF00491">
    <property type="entry name" value="Arginase"/>
    <property type="match status" value="1"/>
</dbReference>
<dbReference type="RefSeq" id="WP_012120617.1">
    <property type="nucleotide sequence ID" value="NC_009767.1"/>
</dbReference>
<keyword evidence="3 5" id="KW-0378">Hydrolase</keyword>
<feature type="binding site" evidence="4">
    <location>
        <position position="239"/>
    </location>
    <ligand>
        <name>Mn(2+)</name>
        <dbReference type="ChEBI" id="CHEBI:29035"/>
        <label>1</label>
    </ligand>
</feature>
<keyword evidence="4" id="KW-0464">Manganese</keyword>
<dbReference type="EMBL" id="CP000804">
    <property type="protein sequence ID" value="ABU58193.1"/>
    <property type="molecule type" value="Genomic_DNA"/>
</dbReference>
<dbReference type="GO" id="GO:0033389">
    <property type="term" value="P:putrescine biosynthetic process from arginine, via agmatine"/>
    <property type="evidence" value="ECO:0007669"/>
    <property type="project" value="TreeGrafter"/>
</dbReference>
<dbReference type="STRING" id="383372.Rcas_2108"/>
<evidence type="ECO:0000256" key="5">
    <source>
        <dbReference type="RuleBase" id="RU003684"/>
    </source>
</evidence>
<evidence type="ECO:0000256" key="3">
    <source>
        <dbReference type="ARBA" id="ARBA00022801"/>
    </source>
</evidence>
<feature type="binding site" evidence="4">
    <location>
        <position position="151"/>
    </location>
    <ligand>
        <name>Mn(2+)</name>
        <dbReference type="ChEBI" id="CHEBI:29035"/>
        <label>1</label>
    </ligand>
</feature>
<dbReference type="GO" id="GO:0008783">
    <property type="term" value="F:agmatinase activity"/>
    <property type="evidence" value="ECO:0007669"/>
    <property type="project" value="TreeGrafter"/>
</dbReference>
<evidence type="ECO:0000313" key="6">
    <source>
        <dbReference type="EMBL" id="ABU58193.1"/>
    </source>
</evidence>
<dbReference type="InterPro" id="IPR023696">
    <property type="entry name" value="Ureohydrolase_dom_sf"/>
</dbReference>
<dbReference type="HOGENOM" id="CLU_039478_0_0_0"/>
<protein>
    <submittedName>
        <fullName evidence="6">Putative agmatinase</fullName>
    </submittedName>
</protein>
<dbReference type="KEGG" id="rca:Rcas_2108"/>
<accession>A7NL23</accession>
<proteinExistence type="inferred from homology"/>
<feature type="binding site" evidence="4">
    <location>
        <position position="147"/>
    </location>
    <ligand>
        <name>Mn(2+)</name>
        <dbReference type="ChEBI" id="CHEBI:29035"/>
        <label>1</label>
    </ligand>
</feature>
<keyword evidence="2 4" id="KW-0479">Metal-binding</keyword>
<evidence type="ECO:0000256" key="2">
    <source>
        <dbReference type="ARBA" id="ARBA00022723"/>
    </source>
</evidence>
<feature type="binding site" evidence="4">
    <location>
        <position position="149"/>
    </location>
    <ligand>
        <name>Mn(2+)</name>
        <dbReference type="ChEBI" id="CHEBI:29035"/>
        <label>1</label>
    </ligand>
</feature>
<dbReference type="InterPro" id="IPR005925">
    <property type="entry name" value="Agmatinase-rel"/>
</dbReference>
<dbReference type="CDD" id="cd11592">
    <property type="entry name" value="Agmatinase_PAH"/>
    <property type="match status" value="1"/>
</dbReference>
<reference evidence="6 7" key="1">
    <citation type="submission" date="2007-08" db="EMBL/GenBank/DDBJ databases">
        <title>Complete sequence of Roseiflexus castenholzii DSM 13941.</title>
        <authorList>
            <consortium name="US DOE Joint Genome Institute"/>
            <person name="Copeland A."/>
            <person name="Lucas S."/>
            <person name="Lapidus A."/>
            <person name="Barry K."/>
            <person name="Glavina del Rio T."/>
            <person name="Dalin E."/>
            <person name="Tice H."/>
            <person name="Pitluck S."/>
            <person name="Thompson L.S."/>
            <person name="Brettin T."/>
            <person name="Bruce D."/>
            <person name="Detter J.C."/>
            <person name="Han C."/>
            <person name="Tapia R."/>
            <person name="Schmutz J."/>
            <person name="Larimer F."/>
            <person name="Land M."/>
            <person name="Hauser L."/>
            <person name="Kyrpides N."/>
            <person name="Mikhailova N."/>
            <person name="Bryant D.A."/>
            <person name="Hanada S."/>
            <person name="Tsukatani Y."/>
            <person name="Richardson P."/>
        </authorList>
    </citation>
    <scope>NUCLEOTIDE SEQUENCE [LARGE SCALE GENOMIC DNA]</scope>
    <source>
        <strain evidence="7">DSM 13941 / HLO8</strain>
    </source>
</reference>
<evidence type="ECO:0000256" key="4">
    <source>
        <dbReference type="PIRSR" id="PIRSR036979-1"/>
    </source>
</evidence>
<comment type="cofactor">
    <cofactor evidence="4">
        <name>Mn(2+)</name>
        <dbReference type="ChEBI" id="CHEBI:29035"/>
    </cofactor>
    <text evidence="4">Binds 2 manganese ions per subunit.</text>
</comment>
<dbReference type="InterPro" id="IPR006035">
    <property type="entry name" value="Ureohydrolase"/>
</dbReference>
<dbReference type="PANTHER" id="PTHR11358:SF26">
    <property type="entry name" value="GUANIDINO ACID HYDROLASE, MITOCHONDRIAL"/>
    <property type="match status" value="1"/>
</dbReference>
<dbReference type="Gene3D" id="3.40.800.10">
    <property type="entry name" value="Ureohydrolase domain"/>
    <property type="match status" value="1"/>
</dbReference>
<dbReference type="GO" id="GO:0046872">
    <property type="term" value="F:metal ion binding"/>
    <property type="evidence" value="ECO:0007669"/>
    <property type="project" value="UniProtKB-KW"/>
</dbReference>
<dbReference type="PROSITE" id="PS51409">
    <property type="entry name" value="ARGINASE_2"/>
    <property type="match status" value="1"/>
</dbReference>
<feature type="binding site" evidence="4">
    <location>
        <position position="124"/>
    </location>
    <ligand>
        <name>Mn(2+)</name>
        <dbReference type="ChEBI" id="CHEBI:29035"/>
        <label>2</label>
    </ligand>
</feature>
<evidence type="ECO:0000256" key="1">
    <source>
        <dbReference type="ARBA" id="ARBA00009227"/>
    </source>
</evidence>
<dbReference type="OrthoDB" id="9788689at2"/>
<dbReference type="PRINTS" id="PR00116">
    <property type="entry name" value="ARGINASE"/>
</dbReference>
<dbReference type="PROSITE" id="PS01053">
    <property type="entry name" value="ARGINASE_1"/>
    <property type="match status" value="1"/>
</dbReference>
<sequence length="316" mass="34059">MPRYQPADSLASPRFVGVRTFARLPCIQTTEDVDVAVVGLPFDTGATFKVGARFGPEAIRSASVLLRPYNPELDVHVFTTLSCIDYGDAPVVPGFIQESHAAITTTLRPLAEARVVPLCLGGDHSVALPELRALAAVHGPLALVQFDSHGDLWDSYYGGQKYTHGTPFRRAVEEGLILPERSVQLGMRGPLYGREDLQMARDMGFTVLTTTELLRRSPQEIGDLVRARVSGSPAFLSFDIDFFDPAYAPGTGTPEVGGPTSFQGLAYLRACTGVDWVGGDVVEVLPALDHGQITAQLAAQVGYEFLSLVALERRGS</sequence>
<dbReference type="AlphaFoldDB" id="A7NL23"/>
<evidence type="ECO:0000313" key="7">
    <source>
        <dbReference type="Proteomes" id="UP000000263"/>
    </source>
</evidence>
<dbReference type="SUPFAM" id="SSF52768">
    <property type="entry name" value="Arginase/deacetylase"/>
    <property type="match status" value="1"/>
</dbReference>
<dbReference type="eggNOG" id="COG0010">
    <property type="taxonomic scope" value="Bacteria"/>
</dbReference>
<dbReference type="InterPro" id="IPR020855">
    <property type="entry name" value="Ureohydrolase_Mn_BS"/>
</dbReference>
<comment type="similarity">
    <text evidence="1">Belongs to the arginase family. Agmatinase subfamily.</text>
</comment>
<gene>
    <name evidence="6" type="ordered locus">Rcas_2108</name>
</gene>
<keyword evidence="7" id="KW-1185">Reference proteome</keyword>
<feature type="binding site" evidence="4">
    <location>
        <position position="241"/>
    </location>
    <ligand>
        <name>Mn(2+)</name>
        <dbReference type="ChEBI" id="CHEBI:29035"/>
        <label>1</label>
    </ligand>
</feature>
<dbReference type="PIRSF" id="PIRSF036979">
    <property type="entry name" value="Arginase"/>
    <property type="match status" value="1"/>
</dbReference>
<dbReference type="Proteomes" id="UP000000263">
    <property type="component" value="Chromosome"/>
</dbReference>